<keyword evidence="2" id="KW-1003">Cell membrane</keyword>
<dbReference type="RefSeq" id="WP_191765229.1">
    <property type="nucleotide sequence ID" value="NZ_JACSPM010000001.1"/>
</dbReference>
<dbReference type="InterPro" id="IPR051791">
    <property type="entry name" value="Pra-immunoreactive"/>
</dbReference>
<evidence type="ECO:0000256" key="1">
    <source>
        <dbReference type="ARBA" id="ARBA00004651"/>
    </source>
</evidence>
<comment type="subcellular location">
    <subcellularLocation>
        <location evidence="1">Cell membrane</location>
        <topology evidence="1">Multi-pass membrane protein</topology>
    </subcellularLocation>
</comment>
<evidence type="ECO:0000256" key="4">
    <source>
        <dbReference type="ARBA" id="ARBA00022989"/>
    </source>
</evidence>
<evidence type="ECO:0000259" key="7">
    <source>
        <dbReference type="Pfam" id="PF06271"/>
    </source>
</evidence>
<feature type="transmembrane region" description="Helical" evidence="6">
    <location>
        <begin position="55"/>
        <end position="76"/>
    </location>
</feature>
<evidence type="ECO:0000313" key="9">
    <source>
        <dbReference type="Proteomes" id="UP000602532"/>
    </source>
</evidence>
<accession>A0ABR8X1G2</accession>
<name>A0ABR8X1G2_9MICO</name>
<dbReference type="Gene3D" id="2.60.200.20">
    <property type="match status" value="1"/>
</dbReference>
<dbReference type="PANTHER" id="PTHR36115">
    <property type="entry name" value="PROLINE-RICH ANTIGEN HOMOLOG-RELATED"/>
    <property type="match status" value="1"/>
</dbReference>
<sequence length="388" mass="39282">MTARPPLALVAAPPGRRVGAYVIDALVAAAIGAAAAAAAFAVALSLGAVGDARTLALALGVATVAAWTSLLAWSLVYTAMQGAQGSVGQRALGLRLLDADAPVAIGFWRALWRNVVWSASCAIIVGWFTPLFDASPRRQGWHDRAAGALVIDVRGADAAAAAATAASVSSVPAVSAPHPWFLDAIVIPPKPAPPVVPAPVAAVPAQAAAPAVPAPAPVAAPAPAMTLTAVPGTLAVAEASAPPSAMIPQAPATRPVTLPSADQARSMTVPPPAPPAPMFDDPVLAVLTWDDGVRMAVYGRTRYGRNPAVEPGIVSVPVRDETLSLSKTHFEIGGVASGPWVADHHSTNGTVLVRGGERHPLVPGLRTGLRDGDLLELGDRIASVGVPR</sequence>
<dbReference type="SUPFAM" id="SSF49879">
    <property type="entry name" value="SMAD/FHA domain"/>
    <property type="match status" value="1"/>
</dbReference>
<reference evidence="8 9" key="1">
    <citation type="submission" date="2020-08" db="EMBL/GenBank/DDBJ databases">
        <title>A Genomic Blueprint of the Chicken Gut Microbiome.</title>
        <authorList>
            <person name="Gilroy R."/>
            <person name="Ravi A."/>
            <person name="Getino M."/>
            <person name="Pursley I."/>
            <person name="Horton D.L."/>
            <person name="Alikhan N.-F."/>
            <person name="Baker D."/>
            <person name="Gharbi K."/>
            <person name="Hall N."/>
            <person name="Watson M."/>
            <person name="Adriaenssens E.M."/>
            <person name="Foster-Nyarko E."/>
            <person name="Jarju S."/>
            <person name="Secka A."/>
            <person name="Antonio M."/>
            <person name="Oren A."/>
            <person name="Chaudhuri R."/>
            <person name="La Ragione R.M."/>
            <person name="Hildebrand F."/>
            <person name="Pallen M.J."/>
        </authorList>
    </citation>
    <scope>NUCLEOTIDE SEQUENCE [LARGE SCALE GENOMIC DNA]</scope>
    <source>
        <strain evidence="8 9">Sa1CUA4</strain>
    </source>
</reference>
<proteinExistence type="predicted"/>
<keyword evidence="4 6" id="KW-1133">Transmembrane helix</keyword>
<keyword evidence="9" id="KW-1185">Reference proteome</keyword>
<keyword evidence="5 6" id="KW-0472">Membrane</keyword>
<dbReference type="Pfam" id="PF06271">
    <property type="entry name" value="RDD"/>
    <property type="match status" value="1"/>
</dbReference>
<evidence type="ECO:0000313" key="8">
    <source>
        <dbReference type="EMBL" id="MBD8023180.1"/>
    </source>
</evidence>
<dbReference type="InterPro" id="IPR010432">
    <property type="entry name" value="RDD"/>
</dbReference>
<dbReference type="InterPro" id="IPR008984">
    <property type="entry name" value="SMAD_FHA_dom_sf"/>
</dbReference>
<dbReference type="Proteomes" id="UP000602532">
    <property type="component" value="Unassembled WGS sequence"/>
</dbReference>
<evidence type="ECO:0000256" key="2">
    <source>
        <dbReference type="ARBA" id="ARBA00022475"/>
    </source>
</evidence>
<protein>
    <submittedName>
        <fullName evidence="8">RDD family protein</fullName>
    </submittedName>
</protein>
<keyword evidence="3 6" id="KW-0812">Transmembrane</keyword>
<evidence type="ECO:0000256" key="5">
    <source>
        <dbReference type="ARBA" id="ARBA00023136"/>
    </source>
</evidence>
<dbReference type="PANTHER" id="PTHR36115:SF6">
    <property type="entry name" value="PROLINE-RICH ANTIGEN HOMOLOG"/>
    <property type="match status" value="1"/>
</dbReference>
<gene>
    <name evidence="8" type="ORF">H9622_06175</name>
</gene>
<evidence type="ECO:0000256" key="3">
    <source>
        <dbReference type="ARBA" id="ARBA00022692"/>
    </source>
</evidence>
<organism evidence="8 9">
    <name type="scientific">Microbacterium gallinarum</name>
    <dbReference type="NCBI Taxonomy" id="2762209"/>
    <lineage>
        <taxon>Bacteria</taxon>
        <taxon>Bacillati</taxon>
        <taxon>Actinomycetota</taxon>
        <taxon>Actinomycetes</taxon>
        <taxon>Micrococcales</taxon>
        <taxon>Microbacteriaceae</taxon>
        <taxon>Microbacterium</taxon>
    </lineage>
</organism>
<comment type="caution">
    <text evidence="8">The sequence shown here is derived from an EMBL/GenBank/DDBJ whole genome shotgun (WGS) entry which is preliminary data.</text>
</comment>
<feature type="transmembrane region" description="Helical" evidence="6">
    <location>
        <begin position="20"/>
        <end position="43"/>
    </location>
</feature>
<dbReference type="EMBL" id="JACSPM010000001">
    <property type="protein sequence ID" value="MBD8023180.1"/>
    <property type="molecule type" value="Genomic_DNA"/>
</dbReference>
<feature type="domain" description="RDD" evidence="7">
    <location>
        <begin position="12"/>
        <end position="147"/>
    </location>
</feature>
<evidence type="ECO:0000256" key="6">
    <source>
        <dbReference type="SAM" id="Phobius"/>
    </source>
</evidence>